<organism evidence="2 3">
    <name type="scientific">Liparis tanakae</name>
    <name type="common">Tanaka's snailfish</name>
    <dbReference type="NCBI Taxonomy" id="230148"/>
    <lineage>
        <taxon>Eukaryota</taxon>
        <taxon>Metazoa</taxon>
        <taxon>Chordata</taxon>
        <taxon>Craniata</taxon>
        <taxon>Vertebrata</taxon>
        <taxon>Euteleostomi</taxon>
        <taxon>Actinopterygii</taxon>
        <taxon>Neopterygii</taxon>
        <taxon>Teleostei</taxon>
        <taxon>Neoteleostei</taxon>
        <taxon>Acanthomorphata</taxon>
        <taxon>Eupercaria</taxon>
        <taxon>Perciformes</taxon>
        <taxon>Cottioidei</taxon>
        <taxon>Cottales</taxon>
        <taxon>Liparidae</taxon>
        <taxon>Liparis</taxon>
    </lineage>
</organism>
<dbReference type="AlphaFoldDB" id="A0A4Z2GIC5"/>
<sequence length="107" mass="11335">MCAASLMVTLLVDGMALAVVFWQSVDILYYATLLRADGEILPPAGGGQDCYIYSERLTGGVGRGSEAHLAAVPAQDGVAHELLSINLQLVGILQRTLQAHLLNTLLT</sequence>
<comment type="caution">
    <text evidence="2">The sequence shown here is derived from an EMBL/GenBank/DDBJ whole genome shotgun (WGS) entry which is preliminary data.</text>
</comment>
<keyword evidence="1" id="KW-0732">Signal</keyword>
<evidence type="ECO:0000313" key="3">
    <source>
        <dbReference type="Proteomes" id="UP000314294"/>
    </source>
</evidence>
<reference evidence="2 3" key="1">
    <citation type="submission" date="2019-03" db="EMBL/GenBank/DDBJ databases">
        <title>First draft genome of Liparis tanakae, snailfish: a comprehensive survey of snailfish specific genes.</title>
        <authorList>
            <person name="Kim W."/>
            <person name="Song I."/>
            <person name="Jeong J.-H."/>
            <person name="Kim D."/>
            <person name="Kim S."/>
            <person name="Ryu S."/>
            <person name="Song J.Y."/>
            <person name="Lee S.K."/>
        </authorList>
    </citation>
    <scope>NUCLEOTIDE SEQUENCE [LARGE SCALE GENOMIC DNA]</scope>
    <source>
        <tissue evidence="2">Muscle</tissue>
    </source>
</reference>
<evidence type="ECO:0000313" key="2">
    <source>
        <dbReference type="EMBL" id="TNN52442.1"/>
    </source>
</evidence>
<gene>
    <name evidence="2" type="ORF">EYF80_037342</name>
</gene>
<protein>
    <submittedName>
        <fullName evidence="2">Uncharacterized protein</fullName>
    </submittedName>
</protein>
<keyword evidence="3" id="KW-1185">Reference proteome</keyword>
<evidence type="ECO:0000256" key="1">
    <source>
        <dbReference type="SAM" id="SignalP"/>
    </source>
</evidence>
<accession>A0A4Z2GIC5</accession>
<dbReference type="Proteomes" id="UP000314294">
    <property type="component" value="Unassembled WGS sequence"/>
</dbReference>
<feature type="chain" id="PRO_5021471234" evidence="1">
    <location>
        <begin position="19"/>
        <end position="107"/>
    </location>
</feature>
<name>A0A4Z2GIC5_9TELE</name>
<dbReference type="EMBL" id="SRLO01000547">
    <property type="protein sequence ID" value="TNN52442.1"/>
    <property type="molecule type" value="Genomic_DNA"/>
</dbReference>
<feature type="signal peptide" evidence="1">
    <location>
        <begin position="1"/>
        <end position="18"/>
    </location>
</feature>
<proteinExistence type="predicted"/>